<reference evidence="1 2" key="1">
    <citation type="journal article" date="2022" name="DNA Res.">
        <title>Chromosomal-level genome assembly of the orchid tree Bauhinia variegata (Leguminosae; Cercidoideae) supports the allotetraploid origin hypothesis of Bauhinia.</title>
        <authorList>
            <person name="Zhong Y."/>
            <person name="Chen Y."/>
            <person name="Zheng D."/>
            <person name="Pang J."/>
            <person name="Liu Y."/>
            <person name="Luo S."/>
            <person name="Meng S."/>
            <person name="Qian L."/>
            <person name="Wei D."/>
            <person name="Dai S."/>
            <person name="Zhou R."/>
        </authorList>
    </citation>
    <scope>NUCLEOTIDE SEQUENCE [LARGE SCALE GENOMIC DNA]</scope>
    <source>
        <strain evidence="1">BV-YZ2020</strain>
    </source>
</reference>
<proteinExistence type="predicted"/>
<keyword evidence="2" id="KW-1185">Reference proteome</keyword>
<name>A0ACB9Q9C6_BAUVA</name>
<dbReference type="Proteomes" id="UP000828941">
    <property type="component" value="Chromosome 1"/>
</dbReference>
<evidence type="ECO:0000313" key="2">
    <source>
        <dbReference type="Proteomes" id="UP000828941"/>
    </source>
</evidence>
<dbReference type="EMBL" id="CM039426">
    <property type="protein sequence ID" value="KAI4356657.1"/>
    <property type="molecule type" value="Genomic_DNA"/>
</dbReference>
<evidence type="ECO:0000313" key="1">
    <source>
        <dbReference type="EMBL" id="KAI4356657.1"/>
    </source>
</evidence>
<protein>
    <submittedName>
        <fullName evidence="1">Uncharacterized protein</fullName>
    </submittedName>
</protein>
<gene>
    <name evidence="1" type="ORF">L6164_000662</name>
</gene>
<comment type="caution">
    <text evidence="1">The sequence shown here is derived from an EMBL/GenBank/DDBJ whole genome shotgun (WGS) entry which is preliminary data.</text>
</comment>
<sequence>MSRRVRRKVARKGKGKLVLPNYPDIQDEVLELDEKGVVDWRSLPDDTVIQLFSCLSYRDRASLSSTCKTWRLLGSSPCLWNSLDLRSHRFDASMASSLAPRCVNLQRLRFRGAESADAIIHLQARNLREISGDYCRKITDATLAVIVARHEALESLQLGPDFCERISSDAIKAIAHCCPRLKKLRLSGIRDVNGDAINALAKHCPNLTDIGFIDCLNVDELALGNVLSVRFLSVAGTSSIKWGVVSHLWHKLPNLVGVDVSRTDIGPSAVSRLLSSSQNLKVLCALNCPILEEDTSFAASKYKNKLLIALFTDIFKGLASLYFDDTKKGKSVFLEWRNSKKNDKDLNEIMIWLEWILSHTLLRSAESSQQGLDSFWVKQGGALLLSLMQSSQEDVQERAATGLATFVVIDDENASIDCGRAEAVMRDGGIRLLLDLAKSWREGLQSEAAKAIANLSVNANVAKAVAEEGGIDILAGLARSMNKLVAEEAAGGLWNLSVGEEHKGAIAEAGGMQALVDLIFKWSSNGDGVLERAAGALANLAADDKCSTEVALSGGVHALVMLARNCKFEGVQEQAARALANLAAHGDSNSNNAAVGQEAGALEALVQLTRSPHEGVRQEAAGALWNLSFDDRNREAIAAAGGVQALVALAQSCSGASPGLQERAAGALWGLSVSEANSIAIGREGGVAPLIALARSEAEDVHETAAGALWNLAFNPGNALRIVEEGGDLVLVGLCSSSVSKMARFMAALALAYMFDGRMDEFALVGTSSESISKSGSLDGARRIALKHIEAFVLKFSAPQAFAAAAASSAPAALAQVTEGARIQEAGHLRCSGAEIGRFVAMLRNPSSILKACAAFALLQFTIPGGRHAMHHASLMQNAGAARVLRGAAASAIAPLEAKIFARIVLRNLEHHQIDQTI</sequence>
<organism evidence="1 2">
    <name type="scientific">Bauhinia variegata</name>
    <name type="common">Purple orchid tree</name>
    <name type="synonym">Phanera variegata</name>
    <dbReference type="NCBI Taxonomy" id="167791"/>
    <lineage>
        <taxon>Eukaryota</taxon>
        <taxon>Viridiplantae</taxon>
        <taxon>Streptophyta</taxon>
        <taxon>Embryophyta</taxon>
        <taxon>Tracheophyta</taxon>
        <taxon>Spermatophyta</taxon>
        <taxon>Magnoliopsida</taxon>
        <taxon>eudicotyledons</taxon>
        <taxon>Gunneridae</taxon>
        <taxon>Pentapetalae</taxon>
        <taxon>rosids</taxon>
        <taxon>fabids</taxon>
        <taxon>Fabales</taxon>
        <taxon>Fabaceae</taxon>
        <taxon>Cercidoideae</taxon>
        <taxon>Cercideae</taxon>
        <taxon>Bauhiniinae</taxon>
        <taxon>Bauhinia</taxon>
    </lineage>
</organism>
<accession>A0ACB9Q9C6</accession>